<evidence type="ECO:0000259" key="1">
    <source>
        <dbReference type="Pfam" id="PF00723"/>
    </source>
</evidence>
<dbReference type="InterPro" id="IPR011613">
    <property type="entry name" value="GH15-like"/>
</dbReference>
<name>A0A0D6EJP3_SPOSA</name>
<feature type="non-terminal residue" evidence="3">
    <location>
        <position position="1"/>
    </location>
</feature>
<evidence type="ECO:0000313" key="3">
    <source>
        <dbReference type="EMBL" id="CEQ40217.1"/>
    </source>
</evidence>
<gene>
    <name evidence="3" type="primary">SPOSA6832_01813</name>
</gene>
<reference evidence="4" key="1">
    <citation type="submission" date="2015-02" db="EMBL/GenBank/DDBJ databases">
        <authorList>
            <person name="Gon?alves P."/>
        </authorList>
    </citation>
    <scope>NUCLEOTIDE SEQUENCE [LARGE SCALE GENOMIC DNA]</scope>
</reference>
<dbReference type="GO" id="GO:0005975">
    <property type="term" value="P:carbohydrate metabolic process"/>
    <property type="evidence" value="ECO:0007669"/>
    <property type="project" value="InterPro"/>
</dbReference>
<evidence type="ECO:0000313" key="4">
    <source>
        <dbReference type="Proteomes" id="UP000243876"/>
    </source>
</evidence>
<dbReference type="Pfam" id="PF00723">
    <property type="entry name" value="Glyco_hydro_15"/>
    <property type="match status" value="1"/>
</dbReference>
<accession>A0A0D6EJP3</accession>
<dbReference type="InterPro" id="IPR008928">
    <property type="entry name" value="6-hairpin_glycosidase_sf"/>
</dbReference>
<dbReference type="Gene3D" id="1.50.10.10">
    <property type="match status" value="1"/>
</dbReference>
<dbReference type="InterPro" id="IPR012341">
    <property type="entry name" value="6hp_glycosidase-like_sf"/>
</dbReference>
<dbReference type="Pfam" id="PF19291">
    <property type="entry name" value="TREH_N"/>
    <property type="match status" value="1"/>
</dbReference>
<dbReference type="GO" id="GO:0004553">
    <property type="term" value="F:hydrolase activity, hydrolyzing O-glycosyl compounds"/>
    <property type="evidence" value="ECO:0007669"/>
    <property type="project" value="TreeGrafter"/>
</dbReference>
<dbReference type="EMBL" id="CENE01000006">
    <property type="protein sequence ID" value="CEQ40217.1"/>
    <property type="molecule type" value="Genomic_DNA"/>
</dbReference>
<protein>
    <submittedName>
        <fullName evidence="3">SPOSA6832_01813-mRNA-1:cds</fullName>
    </submittedName>
</protein>
<dbReference type="InterPro" id="IPR045582">
    <property type="entry name" value="Trehalase-like_N"/>
</dbReference>
<keyword evidence="4" id="KW-1185">Reference proteome</keyword>
<feature type="domain" description="GH15-like" evidence="1">
    <location>
        <begin position="311"/>
        <end position="669"/>
    </location>
</feature>
<dbReference type="PANTHER" id="PTHR31616:SF0">
    <property type="entry name" value="GLUCAN 1,4-ALPHA-GLUCOSIDASE"/>
    <property type="match status" value="1"/>
</dbReference>
<dbReference type="Proteomes" id="UP000243876">
    <property type="component" value="Unassembled WGS sequence"/>
</dbReference>
<organism evidence="3 4">
    <name type="scientific">Sporidiobolus salmonicolor</name>
    <name type="common">Yeast-like fungus</name>
    <name type="synonym">Sporobolomyces salmonicolor</name>
    <dbReference type="NCBI Taxonomy" id="5005"/>
    <lineage>
        <taxon>Eukaryota</taxon>
        <taxon>Fungi</taxon>
        <taxon>Dikarya</taxon>
        <taxon>Basidiomycota</taxon>
        <taxon>Pucciniomycotina</taxon>
        <taxon>Microbotryomycetes</taxon>
        <taxon>Sporidiobolales</taxon>
        <taxon>Sporidiobolaceae</taxon>
        <taxon>Sporobolomyces</taxon>
    </lineage>
</organism>
<evidence type="ECO:0000259" key="2">
    <source>
        <dbReference type="Pfam" id="PF19291"/>
    </source>
</evidence>
<dbReference type="PANTHER" id="PTHR31616">
    <property type="entry name" value="TREHALASE"/>
    <property type="match status" value="1"/>
</dbReference>
<dbReference type="SUPFAM" id="SSF48208">
    <property type="entry name" value="Six-hairpin glycosidases"/>
    <property type="match status" value="1"/>
</dbReference>
<proteinExistence type="predicted"/>
<dbReference type="AlphaFoldDB" id="A0A0D6EJP3"/>
<dbReference type="OrthoDB" id="406733at2759"/>
<sequence>MVVYPRRGASYPSGYTDLQDHGLIGNMRTSALISISGTVAQLCLPHFDSPSVFARILDKDKGGHFSIRTENPTASKQQYVPRSVESPAPRRLQRYGVRAKRADDRCARCSTNILATKFLSDEGVGQIDGKHKRDKTFLPWLVRHVTTIRGSLTYIMECAPAFDYARAPHETTLDNPNSTATFSCREHLDLDLRWVINLGEHPDGRTPPSVEMDYLDLSERGHKGLGVTCKFTLYEGQSVSFVLREPPAPETSGVGREEECFPDNTSISGDMAAVSAQDPPLTTALLERLLRDTTTYWLKWLSKCTYKGRWREVVQRSALALKLLTFAPTGAIVAAPTFSLPEDLHGAGRNWDYRFSWLRDSAFTVYALLRLGFTEEADQYVDWLSGIMKNRNEDGSLQIMYTIHGGKHIPEEELHHLDGHKVAYDDWFASPHPPLSRFSLCGAQLILFLFGNFRLLVRELVDYVCKVWSQPDLSIWEVRGQRQNFLYSKIMCWVAVDRGLRLADKRSLPCPHRNKWLETRDAIYEEIQDKGYNKEKGFFAQSYENIDVLDSAVLIMPLTFFMSANDPRFTSTLKRIMQPRDRDGLFENNLVYRYDTAKVDDGTGGGEEGAFSMCSLWLVEALARAGRFDKSLLSSAVVILEDFIGYTNHLGLLSEEISKGGEPLGNFPQVSLISTVFNVDRATGGQL</sequence>
<feature type="domain" description="Trehalase-like N-terminal" evidence="2">
    <location>
        <begin position="17"/>
        <end position="83"/>
    </location>
</feature>